<feature type="transmembrane region" description="Helical" evidence="5">
    <location>
        <begin position="215"/>
        <end position="234"/>
    </location>
</feature>
<dbReference type="GeneID" id="90075721"/>
<evidence type="ECO:0000256" key="4">
    <source>
        <dbReference type="ARBA" id="ARBA00023136"/>
    </source>
</evidence>
<feature type="transmembrane region" description="Helical" evidence="5">
    <location>
        <begin position="257"/>
        <end position="277"/>
    </location>
</feature>
<dbReference type="PANTHER" id="PTHR10783:SF46">
    <property type="entry name" value="PROTEIN ERD1 HOMOLOG 2"/>
    <property type="match status" value="1"/>
</dbReference>
<keyword evidence="3 5" id="KW-1133">Transmembrane helix</keyword>
<dbReference type="RefSeq" id="XP_064854742.1">
    <property type="nucleotide sequence ID" value="XM_064998670.1"/>
</dbReference>
<feature type="transmembrane region" description="Helical" evidence="5">
    <location>
        <begin position="62"/>
        <end position="81"/>
    </location>
</feature>
<feature type="domain" description="EXS" evidence="6">
    <location>
        <begin position="173"/>
        <end position="364"/>
    </location>
</feature>
<dbReference type="PROSITE" id="PS51380">
    <property type="entry name" value="EXS"/>
    <property type="match status" value="1"/>
</dbReference>
<dbReference type="InterPro" id="IPR004342">
    <property type="entry name" value="EXS_C"/>
</dbReference>
<dbReference type="PANTHER" id="PTHR10783">
    <property type="entry name" value="XENOTROPIC AND POLYTROPIC RETROVIRUS RECEPTOR 1-RELATED"/>
    <property type="match status" value="1"/>
</dbReference>
<evidence type="ECO:0000256" key="1">
    <source>
        <dbReference type="ARBA" id="ARBA00004141"/>
    </source>
</evidence>
<evidence type="ECO:0000256" key="5">
    <source>
        <dbReference type="SAM" id="Phobius"/>
    </source>
</evidence>
<dbReference type="GO" id="GO:0005737">
    <property type="term" value="C:cytoplasm"/>
    <property type="evidence" value="ECO:0007669"/>
    <property type="project" value="TreeGrafter"/>
</dbReference>
<feature type="transmembrane region" description="Helical" evidence="5">
    <location>
        <begin position="298"/>
        <end position="319"/>
    </location>
</feature>
<dbReference type="Pfam" id="PF03124">
    <property type="entry name" value="EXS"/>
    <property type="match status" value="1"/>
</dbReference>
<gene>
    <name evidence="7" type="ORF">DASC09_050710</name>
</gene>
<dbReference type="AlphaFoldDB" id="A0AAV5QT91"/>
<name>A0AAV5QT91_9ASCO</name>
<evidence type="ECO:0000313" key="8">
    <source>
        <dbReference type="Proteomes" id="UP001360560"/>
    </source>
</evidence>
<dbReference type="Proteomes" id="UP001360560">
    <property type="component" value="Unassembled WGS sequence"/>
</dbReference>
<sequence length="364" mass="42709">MEWDHVLPLGYRLNILFNLGLVYYYCLISICHHRYGMNIIKILHLQHEYGNINTLLGSTRKFTKSVTVINLASLIVYNLLGKLMGEYLFILQVLPVITLIFNFYIILVSGEGRLMSIFQRVLLGRIDTKSLRINDLLMSDSITSYSKIILDLANYLNYIIYYGSRDDDDDWKKLDQNRFGVDLIILGLPQLIRLSQCWFEWNHSNRRNRQPFLNFIKYSTNVAPLVMIFITRSYTARESSAPGGGGGGDPILMLEKLLILVNSMYTFFWDVMIDWNFTSVKQAKRNDWVFDASIVFDCSLRFLWLWKFIFTSAGFFYYFHDSDPGMTLFVMQFLEVTRRFVWCIHRLNTEAMRDSITSIEMTKV</sequence>
<evidence type="ECO:0000313" key="7">
    <source>
        <dbReference type="EMBL" id="GMM37746.1"/>
    </source>
</evidence>
<reference evidence="7 8" key="1">
    <citation type="journal article" date="2023" name="Elife">
        <title>Identification of key yeast species and microbe-microbe interactions impacting larval growth of Drosophila in the wild.</title>
        <authorList>
            <person name="Mure A."/>
            <person name="Sugiura Y."/>
            <person name="Maeda R."/>
            <person name="Honda K."/>
            <person name="Sakurai N."/>
            <person name="Takahashi Y."/>
            <person name="Watada M."/>
            <person name="Katoh T."/>
            <person name="Gotoh A."/>
            <person name="Gotoh Y."/>
            <person name="Taniguchi I."/>
            <person name="Nakamura K."/>
            <person name="Hayashi T."/>
            <person name="Katayama T."/>
            <person name="Uemura T."/>
            <person name="Hattori Y."/>
        </authorList>
    </citation>
    <scope>NUCLEOTIDE SEQUENCE [LARGE SCALE GENOMIC DNA]</scope>
    <source>
        <strain evidence="7 8">SC-9</strain>
    </source>
</reference>
<evidence type="ECO:0000259" key="6">
    <source>
        <dbReference type="PROSITE" id="PS51380"/>
    </source>
</evidence>
<evidence type="ECO:0000256" key="3">
    <source>
        <dbReference type="ARBA" id="ARBA00022989"/>
    </source>
</evidence>
<organism evidence="7 8">
    <name type="scientific">Saccharomycopsis crataegensis</name>
    <dbReference type="NCBI Taxonomy" id="43959"/>
    <lineage>
        <taxon>Eukaryota</taxon>
        <taxon>Fungi</taxon>
        <taxon>Dikarya</taxon>
        <taxon>Ascomycota</taxon>
        <taxon>Saccharomycotina</taxon>
        <taxon>Saccharomycetes</taxon>
        <taxon>Saccharomycopsidaceae</taxon>
        <taxon>Saccharomycopsis</taxon>
    </lineage>
</organism>
<comment type="caution">
    <text evidence="7">The sequence shown here is derived from an EMBL/GenBank/DDBJ whole genome shotgun (WGS) entry which is preliminary data.</text>
</comment>
<accession>A0AAV5QT91</accession>
<comment type="subcellular location">
    <subcellularLocation>
        <location evidence="1">Membrane</location>
        <topology evidence="1">Multi-pass membrane protein</topology>
    </subcellularLocation>
</comment>
<protein>
    <submittedName>
        <fullName evidence="7">Erd1 protein</fullName>
    </submittedName>
</protein>
<dbReference type="EMBL" id="BTFZ01000012">
    <property type="protein sequence ID" value="GMM37746.1"/>
    <property type="molecule type" value="Genomic_DNA"/>
</dbReference>
<evidence type="ECO:0000256" key="2">
    <source>
        <dbReference type="ARBA" id="ARBA00022692"/>
    </source>
</evidence>
<feature type="transmembrane region" description="Helical" evidence="5">
    <location>
        <begin position="87"/>
        <end position="107"/>
    </location>
</feature>
<dbReference type="GO" id="GO:0016020">
    <property type="term" value="C:membrane"/>
    <property type="evidence" value="ECO:0007669"/>
    <property type="project" value="UniProtKB-SubCell"/>
</dbReference>
<feature type="transmembrane region" description="Helical" evidence="5">
    <location>
        <begin position="12"/>
        <end position="31"/>
    </location>
</feature>
<proteinExistence type="predicted"/>
<keyword evidence="2 5" id="KW-0812">Transmembrane</keyword>
<keyword evidence="8" id="KW-1185">Reference proteome</keyword>
<keyword evidence="4 5" id="KW-0472">Membrane</keyword>